<feature type="chain" id="PRO_5045539013" evidence="2">
    <location>
        <begin position="28"/>
        <end position="71"/>
    </location>
</feature>
<sequence length="71" mass="7585">MNTLSRRHRWRRNSPAFLLTLLLSACAPPAGRSLWHGAAPPPHHDTPSLDVAPDGTIIAGHKKTGKPGSST</sequence>
<reference evidence="3 4" key="1">
    <citation type="journal article" date="2020" name="Int. J. Syst. Evol. Microbiol.">
        <title>Novel acetic acid bacteria from cider fermentations: Acetobacter conturbans sp. nov. and Acetobacter fallax sp. nov.</title>
        <authorList>
            <person name="Sombolestani A.S."/>
            <person name="Cleenwerck I."/>
            <person name="Cnockaert M."/>
            <person name="Borremans W."/>
            <person name="Wieme A.D."/>
            <person name="De Vuyst L."/>
            <person name="Vandamme P."/>
        </authorList>
    </citation>
    <scope>NUCLEOTIDE SEQUENCE [LARGE SCALE GENOMIC DNA]</scope>
    <source>
        <strain evidence="3 4">LMG 30640</strain>
    </source>
</reference>
<feature type="region of interest" description="Disordered" evidence="1">
    <location>
        <begin position="31"/>
        <end position="71"/>
    </location>
</feature>
<dbReference type="Proteomes" id="UP000635278">
    <property type="component" value="Unassembled WGS sequence"/>
</dbReference>
<proteinExistence type="predicted"/>
<organism evidence="3 4">
    <name type="scientific">Acetobacter musti</name>
    <dbReference type="NCBI Taxonomy" id="864732"/>
    <lineage>
        <taxon>Bacteria</taxon>
        <taxon>Pseudomonadati</taxon>
        <taxon>Pseudomonadota</taxon>
        <taxon>Alphaproteobacteria</taxon>
        <taxon>Acetobacterales</taxon>
        <taxon>Acetobacteraceae</taxon>
        <taxon>Acetobacter</taxon>
    </lineage>
</organism>
<feature type="signal peptide" evidence="2">
    <location>
        <begin position="1"/>
        <end position="27"/>
    </location>
</feature>
<keyword evidence="4" id="KW-1185">Reference proteome</keyword>
<comment type="caution">
    <text evidence="3">The sequence shown here is derived from an EMBL/GenBank/DDBJ whole genome shotgun (WGS) entry which is preliminary data.</text>
</comment>
<dbReference type="EMBL" id="WOTB01000022">
    <property type="protein sequence ID" value="NHN85927.1"/>
    <property type="molecule type" value="Genomic_DNA"/>
</dbReference>
<protein>
    <submittedName>
        <fullName evidence="3">Uncharacterized protein</fullName>
    </submittedName>
</protein>
<name>A0ABX0JVN6_9PROT</name>
<evidence type="ECO:0000313" key="3">
    <source>
        <dbReference type="EMBL" id="NHN85927.1"/>
    </source>
</evidence>
<evidence type="ECO:0000313" key="4">
    <source>
        <dbReference type="Proteomes" id="UP000635278"/>
    </source>
</evidence>
<evidence type="ECO:0000256" key="1">
    <source>
        <dbReference type="SAM" id="MobiDB-lite"/>
    </source>
</evidence>
<accession>A0ABX0JVN6</accession>
<gene>
    <name evidence="3" type="ORF">GOB93_14935</name>
</gene>
<dbReference type="RefSeq" id="WP_173584316.1">
    <property type="nucleotide sequence ID" value="NZ_WOTB01000022.1"/>
</dbReference>
<evidence type="ECO:0000256" key="2">
    <source>
        <dbReference type="SAM" id="SignalP"/>
    </source>
</evidence>
<dbReference type="PROSITE" id="PS51257">
    <property type="entry name" value="PROKAR_LIPOPROTEIN"/>
    <property type="match status" value="1"/>
</dbReference>
<keyword evidence="2" id="KW-0732">Signal</keyword>